<evidence type="ECO:0000256" key="1">
    <source>
        <dbReference type="ARBA" id="ARBA00010641"/>
    </source>
</evidence>
<evidence type="ECO:0000259" key="6">
    <source>
        <dbReference type="Pfam" id="PF04542"/>
    </source>
</evidence>
<keyword evidence="3" id="KW-0731">Sigma factor</keyword>
<dbReference type="NCBIfam" id="TIGR02937">
    <property type="entry name" value="sigma70-ECF"/>
    <property type="match status" value="1"/>
</dbReference>
<dbReference type="PANTHER" id="PTHR43133:SF8">
    <property type="entry name" value="RNA POLYMERASE SIGMA FACTOR HI_1459-RELATED"/>
    <property type="match status" value="1"/>
</dbReference>
<reference evidence="7" key="1">
    <citation type="submission" date="2020-04" db="EMBL/GenBank/DDBJ databases">
        <authorList>
            <person name="Zhang T."/>
        </authorList>
    </citation>
    <scope>NUCLEOTIDE SEQUENCE</scope>
    <source>
        <strain evidence="7">HKST-UBA01</strain>
    </source>
</reference>
<dbReference type="Gene3D" id="1.10.1740.10">
    <property type="match status" value="1"/>
</dbReference>
<accession>A0A956M0Q8</accession>
<evidence type="ECO:0000256" key="3">
    <source>
        <dbReference type="ARBA" id="ARBA00023082"/>
    </source>
</evidence>
<evidence type="ECO:0000313" key="7">
    <source>
        <dbReference type="EMBL" id="MCA9727716.1"/>
    </source>
</evidence>
<dbReference type="Pfam" id="PF04542">
    <property type="entry name" value="Sigma70_r2"/>
    <property type="match status" value="1"/>
</dbReference>
<dbReference type="InterPro" id="IPR013324">
    <property type="entry name" value="RNA_pol_sigma_r3/r4-like"/>
</dbReference>
<name>A0A956M0Q8_UNCEI</name>
<evidence type="ECO:0000313" key="8">
    <source>
        <dbReference type="Proteomes" id="UP000697710"/>
    </source>
</evidence>
<dbReference type="AlphaFoldDB" id="A0A956M0Q8"/>
<dbReference type="SUPFAM" id="SSF88946">
    <property type="entry name" value="Sigma2 domain of RNA polymerase sigma factors"/>
    <property type="match status" value="1"/>
</dbReference>
<sequence>MTWATTQPSLLLKLRNTDDQAAWHRFDARYGHLIVAYARRRGLNLADAEDVRQIVFLNLVRSMPQFRFQPDRGRFRSYLGRVVGNVIERVRQRPYRRVEVLEVDERVASIPDLDQPLDGVWHREWENHHLRRALAAVRKGLDPRSVDVFERLLQGVPVARVAEDSGMTVEAVHKIKQRIRDRLKQRVAMQLAEESFL</sequence>
<evidence type="ECO:0000256" key="4">
    <source>
        <dbReference type="ARBA" id="ARBA00023125"/>
    </source>
</evidence>
<reference evidence="7" key="2">
    <citation type="journal article" date="2021" name="Microbiome">
        <title>Successional dynamics and alternative stable states in a saline activated sludge microbial community over 9 years.</title>
        <authorList>
            <person name="Wang Y."/>
            <person name="Ye J."/>
            <person name="Ju F."/>
            <person name="Liu L."/>
            <person name="Boyd J.A."/>
            <person name="Deng Y."/>
            <person name="Parks D.H."/>
            <person name="Jiang X."/>
            <person name="Yin X."/>
            <person name="Woodcroft B.J."/>
            <person name="Tyson G.W."/>
            <person name="Hugenholtz P."/>
            <person name="Polz M.F."/>
            <person name="Zhang T."/>
        </authorList>
    </citation>
    <scope>NUCLEOTIDE SEQUENCE</scope>
    <source>
        <strain evidence="7">HKST-UBA01</strain>
    </source>
</reference>
<dbReference type="InterPro" id="IPR013325">
    <property type="entry name" value="RNA_pol_sigma_r2"/>
</dbReference>
<evidence type="ECO:0000256" key="5">
    <source>
        <dbReference type="ARBA" id="ARBA00023163"/>
    </source>
</evidence>
<feature type="domain" description="RNA polymerase sigma-70 region 2" evidence="6">
    <location>
        <begin position="29"/>
        <end position="88"/>
    </location>
</feature>
<proteinExistence type="inferred from homology"/>
<dbReference type="Proteomes" id="UP000697710">
    <property type="component" value="Unassembled WGS sequence"/>
</dbReference>
<dbReference type="EMBL" id="JAGQHR010000220">
    <property type="protein sequence ID" value="MCA9727716.1"/>
    <property type="molecule type" value="Genomic_DNA"/>
</dbReference>
<comment type="similarity">
    <text evidence="1">Belongs to the sigma-70 factor family. ECF subfamily.</text>
</comment>
<keyword evidence="5" id="KW-0804">Transcription</keyword>
<keyword evidence="2" id="KW-0805">Transcription regulation</keyword>
<dbReference type="GO" id="GO:0003677">
    <property type="term" value="F:DNA binding"/>
    <property type="evidence" value="ECO:0007669"/>
    <property type="project" value="UniProtKB-KW"/>
</dbReference>
<protein>
    <submittedName>
        <fullName evidence="7">Sigma-70 family RNA polymerase sigma factor</fullName>
    </submittedName>
</protein>
<keyword evidence="4" id="KW-0238">DNA-binding</keyword>
<organism evidence="7 8">
    <name type="scientific">Eiseniibacteriota bacterium</name>
    <dbReference type="NCBI Taxonomy" id="2212470"/>
    <lineage>
        <taxon>Bacteria</taxon>
        <taxon>Candidatus Eiseniibacteriota</taxon>
    </lineage>
</organism>
<dbReference type="InterPro" id="IPR039425">
    <property type="entry name" value="RNA_pol_sigma-70-like"/>
</dbReference>
<dbReference type="GO" id="GO:0016987">
    <property type="term" value="F:sigma factor activity"/>
    <property type="evidence" value="ECO:0007669"/>
    <property type="project" value="UniProtKB-KW"/>
</dbReference>
<gene>
    <name evidence="7" type="ORF">KC729_08530</name>
</gene>
<comment type="caution">
    <text evidence="7">The sequence shown here is derived from an EMBL/GenBank/DDBJ whole genome shotgun (WGS) entry which is preliminary data.</text>
</comment>
<dbReference type="PANTHER" id="PTHR43133">
    <property type="entry name" value="RNA POLYMERASE ECF-TYPE SIGMA FACTO"/>
    <property type="match status" value="1"/>
</dbReference>
<evidence type="ECO:0000256" key="2">
    <source>
        <dbReference type="ARBA" id="ARBA00023015"/>
    </source>
</evidence>
<dbReference type="InterPro" id="IPR014284">
    <property type="entry name" value="RNA_pol_sigma-70_dom"/>
</dbReference>
<dbReference type="InterPro" id="IPR007627">
    <property type="entry name" value="RNA_pol_sigma70_r2"/>
</dbReference>
<dbReference type="GO" id="GO:0006352">
    <property type="term" value="P:DNA-templated transcription initiation"/>
    <property type="evidence" value="ECO:0007669"/>
    <property type="project" value="InterPro"/>
</dbReference>
<dbReference type="SUPFAM" id="SSF88659">
    <property type="entry name" value="Sigma3 and sigma4 domains of RNA polymerase sigma factors"/>
    <property type="match status" value="1"/>
</dbReference>